<gene>
    <name evidence="3" type="ORF">K489DRAFT_377721</name>
</gene>
<evidence type="ECO:0000313" key="3">
    <source>
        <dbReference type="RefSeq" id="XP_033462210.1"/>
    </source>
</evidence>
<name>A0A6J3MC36_9PEZI</name>
<reference evidence="3" key="3">
    <citation type="submission" date="2025-08" db="UniProtKB">
        <authorList>
            <consortium name="RefSeq"/>
        </authorList>
    </citation>
    <scope>IDENTIFICATION</scope>
    <source>
        <strain evidence="3">CBS 342.82</strain>
    </source>
</reference>
<evidence type="ECO:0000313" key="2">
    <source>
        <dbReference type="Proteomes" id="UP000504637"/>
    </source>
</evidence>
<dbReference type="Proteomes" id="UP000504637">
    <property type="component" value="Unplaced"/>
</dbReference>
<feature type="transmembrane region" description="Helical" evidence="1">
    <location>
        <begin position="25"/>
        <end position="42"/>
    </location>
</feature>
<feature type="transmembrane region" description="Helical" evidence="1">
    <location>
        <begin position="72"/>
        <end position="90"/>
    </location>
</feature>
<keyword evidence="1" id="KW-1133">Transmembrane helix</keyword>
<feature type="transmembrane region" description="Helical" evidence="1">
    <location>
        <begin position="171"/>
        <end position="198"/>
    </location>
</feature>
<organism evidence="3">
    <name type="scientific">Dissoconium aciculare CBS 342.82</name>
    <dbReference type="NCBI Taxonomy" id="1314786"/>
    <lineage>
        <taxon>Eukaryota</taxon>
        <taxon>Fungi</taxon>
        <taxon>Dikarya</taxon>
        <taxon>Ascomycota</taxon>
        <taxon>Pezizomycotina</taxon>
        <taxon>Dothideomycetes</taxon>
        <taxon>Dothideomycetidae</taxon>
        <taxon>Mycosphaerellales</taxon>
        <taxon>Dissoconiaceae</taxon>
        <taxon>Dissoconium</taxon>
    </lineage>
</organism>
<keyword evidence="1" id="KW-0812">Transmembrane</keyword>
<protein>
    <submittedName>
        <fullName evidence="3">Uncharacterized protein</fullName>
    </submittedName>
</protein>
<dbReference type="AlphaFoldDB" id="A0A6J3MC36"/>
<feature type="transmembrane region" description="Helical" evidence="1">
    <location>
        <begin position="128"/>
        <end position="145"/>
    </location>
</feature>
<keyword evidence="2" id="KW-1185">Reference proteome</keyword>
<accession>A0A6J3MC36</accession>
<sequence length="207" mass="23244">MIMKTAKEIAMEKPLRRDHESSKSFTVRRVIATFLGAVFYLLCNGLKNLLRYRGDCIDGKASASDASCRNKIFTITLAHILFAIAGYIYGGHWDRERSKNPETRRREAARVDEGMRRFDVVMKDTSRLGLRLTGAVLAAAIFHAFGSGSSELERYIDLCSGELWDASPECYVSFAGIIVSYPFFGLVGFLAAVTWELCQGIVPRRRE</sequence>
<evidence type="ECO:0000256" key="1">
    <source>
        <dbReference type="SAM" id="Phobius"/>
    </source>
</evidence>
<dbReference type="GeneID" id="54362025"/>
<proteinExistence type="predicted"/>
<reference evidence="3" key="2">
    <citation type="submission" date="2020-04" db="EMBL/GenBank/DDBJ databases">
        <authorList>
            <consortium name="NCBI Genome Project"/>
        </authorList>
    </citation>
    <scope>NUCLEOTIDE SEQUENCE</scope>
    <source>
        <strain evidence="3">CBS 342.82</strain>
    </source>
</reference>
<keyword evidence="1" id="KW-0472">Membrane</keyword>
<dbReference type="RefSeq" id="XP_033462210.1">
    <property type="nucleotide sequence ID" value="XM_033604225.1"/>
</dbReference>
<reference evidence="3" key="1">
    <citation type="submission" date="2020-01" db="EMBL/GenBank/DDBJ databases">
        <authorList>
            <consortium name="DOE Joint Genome Institute"/>
            <person name="Haridas S."/>
            <person name="Albert R."/>
            <person name="Binder M."/>
            <person name="Bloem J."/>
            <person name="Labutti K."/>
            <person name="Salamov A."/>
            <person name="Andreopoulos B."/>
            <person name="Baker S.E."/>
            <person name="Barry K."/>
            <person name="Bills G."/>
            <person name="Bluhm B.H."/>
            <person name="Cannon C."/>
            <person name="Castanera R."/>
            <person name="Culley D.E."/>
            <person name="Daum C."/>
            <person name="Ezra D."/>
            <person name="Gonzalez J.B."/>
            <person name="Henrissat B."/>
            <person name="Kuo A."/>
            <person name="Liang C."/>
            <person name="Lipzen A."/>
            <person name="Lutzoni F."/>
            <person name="Magnuson J."/>
            <person name="Mondo S."/>
            <person name="Nolan M."/>
            <person name="Ohm R."/>
            <person name="Pangilinan J."/>
            <person name="Park H.-J."/>
            <person name="Ramirez L."/>
            <person name="Alfaro M."/>
            <person name="Sun H."/>
            <person name="Tritt A."/>
            <person name="Yoshinaga Y."/>
            <person name="Zwiers L.-H."/>
            <person name="Turgeon B.G."/>
            <person name="Goodwin S.B."/>
            <person name="Spatafora J.W."/>
            <person name="Crous P.W."/>
            <person name="Grigoriev I.V."/>
        </authorList>
    </citation>
    <scope>NUCLEOTIDE SEQUENCE</scope>
    <source>
        <strain evidence="3">CBS 342.82</strain>
    </source>
</reference>